<accession>A0A3M3XS56</accession>
<dbReference type="SUPFAM" id="SSF51120">
    <property type="entry name" value="beta-Roll"/>
    <property type="match status" value="1"/>
</dbReference>
<dbReference type="RefSeq" id="WP_157750151.1">
    <property type="nucleotide sequence ID" value="NZ_CBCRXZ010000009.1"/>
</dbReference>
<name>A0A3M3XS56_PSEFL</name>
<keyword evidence="2" id="KW-0964">Secreted</keyword>
<dbReference type="PRINTS" id="PR00313">
    <property type="entry name" value="CABNDNGRPT"/>
</dbReference>
<feature type="domain" description="Peptidase M10 serralysin C-terminal" evidence="4">
    <location>
        <begin position="44"/>
        <end position="237"/>
    </location>
</feature>
<dbReference type="Pfam" id="PF08548">
    <property type="entry name" value="Peptidase_M10_C"/>
    <property type="match status" value="1"/>
</dbReference>
<sequence length="257" mass="27619">MINASSVFNFYVPNPAVPATPGNRYADKSASAVIGRPEPEPGVSDTVYGFNSNTGNRSMSLHSLSGAPRFTVQDRRGNDTLDFSGFSQNQTIDLRDGAASSVGGLRNNVSIGKGVTVENAVGGAGHDVLIGNNVDNVLTGGTGGDVLWGVGGTNTFRYEKASDSPYYNADLIMDFVSGRDKIDLTQMMKEINTPLQLVDDYTGRIGDTVVKFNPQSGRYFVGVDLTERCESNFLIKSARWVRPSDLVGPVVERQRPV</sequence>
<comment type="subcellular location">
    <subcellularLocation>
        <location evidence="1">Secreted</location>
    </subcellularLocation>
</comment>
<dbReference type="InterPro" id="IPR011049">
    <property type="entry name" value="Serralysin-like_metalloprot_C"/>
</dbReference>
<proteinExistence type="predicted"/>
<reference evidence="5 6" key="1">
    <citation type="submission" date="2018-06" db="EMBL/GenBank/DDBJ databases">
        <authorList>
            <consortium name="Pathogen Informatics"/>
            <person name="Doyle S."/>
        </authorList>
    </citation>
    <scope>NUCLEOTIDE SEQUENCE [LARGE SCALE GENOMIC DNA]</scope>
    <source>
        <strain evidence="5 6">NCTC10038</strain>
    </source>
</reference>
<keyword evidence="5" id="KW-0378">Hydrolase</keyword>
<keyword evidence="3" id="KW-0677">Repeat</keyword>
<dbReference type="Proteomes" id="UP000248640">
    <property type="component" value="Chromosome 1"/>
</dbReference>
<dbReference type="GO" id="GO:0005615">
    <property type="term" value="C:extracellular space"/>
    <property type="evidence" value="ECO:0007669"/>
    <property type="project" value="InterPro"/>
</dbReference>
<dbReference type="GO" id="GO:0016787">
    <property type="term" value="F:hydrolase activity"/>
    <property type="evidence" value="ECO:0007669"/>
    <property type="project" value="UniProtKB-KW"/>
</dbReference>
<dbReference type="GO" id="GO:0005509">
    <property type="term" value="F:calcium ion binding"/>
    <property type="evidence" value="ECO:0007669"/>
    <property type="project" value="InterPro"/>
</dbReference>
<protein>
    <submittedName>
        <fullName evidence="5">Extracellular metalloproteinase, serralysin family</fullName>
        <ecNumber evidence="5">3.4.24.40</ecNumber>
    </submittedName>
</protein>
<evidence type="ECO:0000313" key="6">
    <source>
        <dbReference type="Proteomes" id="UP000248640"/>
    </source>
</evidence>
<evidence type="ECO:0000256" key="1">
    <source>
        <dbReference type="ARBA" id="ARBA00004613"/>
    </source>
</evidence>
<evidence type="ECO:0000256" key="2">
    <source>
        <dbReference type="ARBA" id="ARBA00022525"/>
    </source>
</evidence>
<gene>
    <name evidence="5" type="primary">aprA_5</name>
    <name evidence="5" type="ORF">NCTC10038_02007</name>
</gene>
<evidence type="ECO:0000259" key="4">
    <source>
        <dbReference type="Pfam" id="PF08548"/>
    </source>
</evidence>
<dbReference type="InterPro" id="IPR013858">
    <property type="entry name" value="Peptidase_M10B_C"/>
</dbReference>
<dbReference type="AlphaFoldDB" id="A0A3M3XS56"/>
<evidence type="ECO:0000256" key="3">
    <source>
        <dbReference type="ARBA" id="ARBA00022737"/>
    </source>
</evidence>
<organism evidence="5 6">
    <name type="scientific">Pseudomonas fluorescens</name>
    <dbReference type="NCBI Taxonomy" id="294"/>
    <lineage>
        <taxon>Bacteria</taxon>
        <taxon>Pseudomonadati</taxon>
        <taxon>Pseudomonadota</taxon>
        <taxon>Gammaproteobacteria</taxon>
        <taxon>Pseudomonadales</taxon>
        <taxon>Pseudomonadaceae</taxon>
        <taxon>Pseudomonas</taxon>
    </lineage>
</organism>
<dbReference type="GeneID" id="61637963"/>
<dbReference type="EC" id="3.4.24.40" evidence="5"/>
<dbReference type="Gene3D" id="2.150.10.10">
    <property type="entry name" value="Serralysin-like metalloprotease, C-terminal"/>
    <property type="match status" value="1"/>
</dbReference>
<evidence type="ECO:0000313" key="5">
    <source>
        <dbReference type="EMBL" id="SQF90606.1"/>
    </source>
</evidence>
<dbReference type="EMBL" id="LS483372">
    <property type="protein sequence ID" value="SQF90606.1"/>
    <property type="molecule type" value="Genomic_DNA"/>
</dbReference>